<dbReference type="AlphaFoldDB" id="A0A0M0J3J9"/>
<evidence type="ECO:0000313" key="11">
    <source>
        <dbReference type="EMBL" id="KOO20882.1"/>
    </source>
</evidence>
<dbReference type="PANTHER" id="PTHR10342">
    <property type="entry name" value="ARYLSULFATASE"/>
    <property type="match status" value="1"/>
</dbReference>
<feature type="transmembrane region" description="Helical" evidence="9">
    <location>
        <begin position="187"/>
        <end position="208"/>
    </location>
</feature>
<feature type="transmembrane region" description="Helical" evidence="9">
    <location>
        <begin position="418"/>
        <end position="441"/>
    </location>
</feature>
<dbReference type="Proteomes" id="UP000037460">
    <property type="component" value="Unassembled WGS sequence"/>
</dbReference>
<dbReference type="PANTHER" id="PTHR10342:SF274">
    <property type="entry name" value="ARYLSULFATASE B"/>
    <property type="match status" value="1"/>
</dbReference>
<dbReference type="Gene3D" id="3.30.1120.10">
    <property type="match status" value="1"/>
</dbReference>
<dbReference type="GO" id="GO:0046872">
    <property type="term" value="F:metal ion binding"/>
    <property type="evidence" value="ECO:0007669"/>
    <property type="project" value="UniProtKB-KW"/>
</dbReference>
<feature type="transmembrane region" description="Helical" evidence="9">
    <location>
        <begin position="268"/>
        <end position="290"/>
    </location>
</feature>
<dbReference type="InterPro" id="IPR001046">
    <property type="entry name" value="NRAMP_fam"/>
</dbReference>
<keyword evidence="12" id="KW-1185">Reference proteome</keyword>
<evidence type="ECO:0000256" key="8">
    <source>
        <dbReference type="SAM" id="MobiDB-lite"/>
    </source>
</evidence>
<dbReference type="GO" id="GO:0016020">
    <property type="term" value="C:membrane"/>
    <property type="evidence" value="ECO:0007669"/>
    <property type="project" value="UniProtKB-SubCell"/>
</dbReference>
<name>A0A0M0J3J9_9EUKA</name>
<dbReference type="EMBL" id="JWZX01003405">
    <property type="protein sequence ID" value="KOO20882.1"/>
    <property type="molecule type" value="Genomic_DNA"/>
</dbReference>
<evidence type="ECO:0000313" key="12">
    <source>
        <dbReference type="Proteomes" id="UP000037460"/>
    </source>
</evidence>
<feature type="transmembrane region" description="Helical" evidence="9">
    <location>
        <begin position="125"/>
        <end position="149"/>
    </location>
</feature>
<evidence type="ECO:0000256" key="3">
    <source>
        <dbReference type="ARBA" id="ARBA00022723"/>
    </source>
</evidence>
<protein>
    <submittedName>
        <fullName evidence="11">Arylsulfatase b-like protein</fullName>
    </submittedName>
</protein>
<keyword evidence="4" id="KW-0106">Calcium</keyword>
<feature type="transmembrane region" description="Helical" evidence="9">
    <location>
        <begin position="161"/>
        <end position="180"/>
    </location>
</feature>
<feature type="transmembrane region" description="Helical" evidence="9">
    <location>
        <begin position="321"/>
        <end position="343"/>
    </location>
</feature>
<sequence length="1066" mass="115553">MGASASSSSLHSGEATSKSKTEETSLLPNKNEHKKDQRDEPKDEPWFACDLAIIGPGLLVSLADTEFASLMEAANSGARFKFSFQMGLQLLLIPVLFLTQELTVRLGAHTQKGHGACIREVYGPAMSWFCFLILSITCILATMTELAGIVGVAEICGLDPTISVCVASLFMIILIFFCPYRVVEKVAVIFGSFELSFVVAAFLSRPRMDKFWPGLFSFDVPPELAPEFAQMAAANIGAVIVPWMIYFQQSAVAANGVMSGRAEAAERTGTLLGSTLTQIIMVATMVAFAATRDKQHGHLNSIDDANAMNQVMMELFGDLPGRVLCTLGIVGGSVCAAIVVALANSWALVDALGPDTTCIAGGAKAPALPGAGVTEARRPNPMDLSVCEAPFFYAMYAATVLIGFIIIMSGVSQEDISVAGLLTNALFMPLTLLFLWLLATGPKLPETTRVKGFYKWITAFAFCLACTFSTIELVLGMTDTPGSGLAAARARKRSHRSHVVLGSSISNVETRASKPHIIIMLADDLGYANVGWNNAAVHTPQLNALVADGVRLERHYVYQFCSPSRASLMTGRYPIHVQERMGPFWSTYTGPPTNMTLLPAKLREAQYRVHHVGKWHLGAYSNASIPVGRGFETSFGFLDGMQDHWNHRMQGCNSSGMEDPQGDSADLPGTQWECWGNALPLESCDELSCYANLSVRFDRDLWRDRAPATALDGVFSQDMYEAEARNLIASHDLASPLFLYLAFQLVHGPIQTPKRFVNLYDAATHPFLGLRKVWGFVTALDESIGRIVGALKARPSMWENSVLIFSADNGGPLETMTNYPLRGGKFSDFEGGIRSAAFVSGGYLPAAMRGSTLDGYAMLADWYVTICGLASVDPTDERAAAAGLPPVDGLDLWPMLSGANRTSPRTELPISSATLIVGDWKLMTGTQGYNTWSPPVGWPADYYCDDRNASAKLECGEGGCLFNVRLDPSERHDLATKNASVLEAMQKRLEAMRATVWHNCDPPSKCAYVDPNDYCANTHSQWGDAYGPYWRGGGLHPFSGNYSLDPTGRRLALSARVESSRLGELG</sequence>
<feature type="transmembrane region" description="Helical" evidence="9">
    <location>
        <begin position="453"/>
        <end position="475"/>
    </location>
</feature>
<proteinExistence type="predicted"/>
<keyword evidence="7" id="KW-0325">Glycoprotein</keyword>
<comment type="subcellular location">
    <subcellularLocation>
        <location evidence="1">Membrane</location>
        <topology evidence="1">Multi-pass membrane protein</topology>
    </subcellularLocation>
</comment>
<feature type="region of interest" description="Disordered" evidence="8">
    <location>
        <begin position="1"/>
        <end position="42"/>
    </location>
</feature>
<keyword evidence="5 9" id="KW-1133">Transmembrane helix</keyword>
<keyword evidence="3" id="KW-0479">Metal-binding</keyword>
<evidence type="ECO:0000256" key="1">
    <source>
        <dbReference type="ARBA" id="ARBA00004141"/>
    </source>
</evidence>
<dbReference type="CDD" id="cd16029">
    <property type="entry name" value="4-S"/>
    <property type="match status" value="1"/>
</dbReference>
<keyword evidence="2 9" id="KW-0812">Transmembrane</keyword>
<dbReference type="InterPro" id="IPR047115">
    <property type="entry name" value="ARSB"/>
</dbReference>
<dbReference type="InterPro" id="IPR000917">
    <property type="entry name" value="Sulfatase_N"/>
</dbReference>
<feature type="compositionally biased region" description="Basic and acidic residues" evidence="8">
    <location>
        <begin position="30"/>
        <end position="42"/>
    </location>
</feature>
<feature type="transmembrane region" description="Helical" evidence="9">
    <location>
        <begin position="83"/>
        <end position="104"/>
    </location>
</feature>
<feature type="transmembrane region" description="Helical" evidence="9">
    <location>
        <begin position="391"/>
        <end position="412"/>
    </location>
</feature>
<evidence type="ECO:0000256" key="5">
    <source>
        <dbReference type="ARBA" id="ARBA00022989"/>
    </source>
</evidence>
<organism evidence="11 12">
    <name type="scientific">Chrysochromulina tobinii</name>
    <dbReference type="NCBI Taxonomy" id="1460289"/>
    <lineage>
        <taxon>Eukaryota</taxon>
        <taxon>Haptista</taxon>
        <taxon>Haptophyta</taxon>
        <taxon>Prymnesiophyceae</taxon>
        <taxon>Prymnesiales</taxon>
        <taxon>Chrysochromulinaceae</taxon>
        <taxon>Chrysochromulina</taxon>
    </lineage>
</organism>
<feature type="domain" description="Sulfatase N-terminal" evidence="10">
    <location>
        <begin position="515"/>
        <end position="870"/>
    </location>
</feature>
<evidence type="ECO:0000256" key="9">
    <source>
        <dbReference type="SAM" id="Phobius"/>
    </source>
</evidence>
<feature type="transmembrane region" description="Helical" evidence="9">
    <location>
        <begin position="228"/>
        <end position="247"/>
    </location>
</feature>
<reference evidence="12" key="1">
    <citation type="journal article" date="2015" name="PLoS Genet.">
        <title>Genome Sequence and Transcriptome Analyses of Chrysochromulina tobin: Metabolic Tools for Enhanced Algal Fitness in the Prominent Order Prymnesiales (Haptophyceae).</title>
        <authorList>
            <person name="Hovde B.T."/>
            <person name="Deodato C.R."/>
            <person name="Hunsperger H.M."/>
            <person name="Ryken S.A."/>
            <person name="Yost W."/>
            <person name="Jha R.K."/>
            <person name="Patterson J."/>
            <person name="Monnat R.J. Jr."/>
            <person name="Barlow S.B."/>
            <person name="Starkenburg S.R."/>
            <person name="Cattolico R.A."/>
        </authorList>
    </citation>
    <scope>NUCLEOTIDE SEQUENCE</scope>
    <source>
        <strain evidence="12">CCMP291</strain>
    </source>
</reference>
<dbReference type="Pfam" id="PF01566">
    <property type="entry name" value="Nramp"/>
    <property type="match status" value="1"/>
</dbReference>
<dbReference type="OrthoDB" id="103349at2759"/>
<evidence type="ECO:0000256" key="6">
    <source>
        <dbReference type="ARBA" id="ARBA00023136"/>
    </source>
</evidence>
<feature type="compositionally biased region" description="Low complexity" evidence="8">
    <location>
        <begin position="1"/>
        <end position="16"/>
    </location>
</feature>
<comment type="caution">
    <text evidence="11">The sequence shown here is derived from an EMBL/GenBank/DDBJ whole genome shotgun (WGS) entry which is preliminary data.</text>
</comment>
<accession>A0A0M0J3J9</accession>
<evidence type="ECO:0000256" key="4">
    <source>
        <dbReference type="ARBA" id="ARBA00022837"/>
    </source>
</evidence>
<evidence type="ECO:0000259" key="10">
    <source>
        <dbReference type="Pfam" id="PF00884"/>
    </source>
</evidence>
<dbReference type="InterPro" id="IPR017850">
    <property type="entry name" value="Alkaline_phosphatase_core_sf"/>
</dbReference>
<dbReference type="Gene3D" id="3.40.720.10">
    <property type="entry name" value="Alkaline Phosphatase, subunit A"/>
    <property type="match status" value="1"/>
</dbReference>
<evidence type="ECO:0000256" key="2">
    <source>
        <dbReference type="ARBA" id="ARBA00022692"/>
    </source>
</evidence>
<dbReference type="GO" id="GO:0008484">
    <property type="term" value="F:sulfuric ester hydrolase activity"/>
    <property type="evidence" value="ECO:0007669"/>
    <property type="project" value="InterPro"/>
</dbReference>
<keyword evidence="6 9" id="KW-0472">Membrane</keyword>
<dbReference type="GO" id="GO:0046873">
    <property type="term" value="F:metal ion transmembrane transporter activity"/>
    <property type="evidence" value="ECO:0007669"/>
    <property type="project" value="InterPro"/>
</dbReference>
<dbReference type="Pfam" id="PF00884">
    <property type="entry name" value="Sulfatase"/>
    <property type="match status" value="1"/>
</dbReference>
<evidence type="ECO:0000256" key="7">
    <source>
        <dbReference type="ARBA" id="ARBA00023180"/>
    </source>
</evidence>
<gene>
    <name evidence="11" type="ORF">Ctob_000918</name>
</gene>
<dbReference type="SUPFAM" id="SSF53649">
    <property type="entry name" value="Alkaline phosphatase-like"/>
    <property type="match status" value="1"/>
</dbReference>